<evidence type="ECO:0000256" key="2">
    <source>
        <dbReference type="ARBA" id="ARBA00022771"/>
    </source>
</evidence>
<dbReference type="Pfam" id="PF01258">
    <property type="entry name" value="zf-dskA_traR"/>
    <property type="match status" value="1"/>
</dbReference>
<accession>A0A4U9R8T9</accession>
<evidence type="ECO:0000313" key="7">
    <source>
        <dbReference type="Proteomes" id="UP000308489"/>
    </source>
</evidence>
<gene>
    <name evidence="6" type="primary">yocK</name>
    <name evidence="6" type="ORF">NCTC503_01165</name>
</gene>
<sequence length="200" mass="23308">MDNRNMDKHRKNLLEERKSLLSIIDNIKEDNLLSKDEDSSELSSYDNHPSDSASEMFEMEKNMALEENEKVMLKKIDKALHSIENGTYGSCKMCGKNISSGRLEVIPYAEYCIDCQNHISSYENGEERPVEEKVLDYTFGYDDRIKTSGYDRVDAYQDVGIFNMIHNVEEYDDYDIEDKEGFVEPIEMISNQQYKNQLPH</sequence>
<name>A0A4U9R8T9_HATHI</name>
<protein>
    <submittedName>
        <fullName evidence="6">Sporulation protein, yteA family</fullName>
    </submittedName>
</protein>
<dbReference type="PROSITE" id="PS51128">
    <property type="entry name" value="ZF_DKSA_2"/>
    <property type="match status" value="1"/>
</dbReference>
<keyword evidence="3" id="KW-0862">Zinc</keyword>
<dbReference type="Gene3D" id="1.20.120.910">
    <property type="entry name" value="DksA, coiled-coil domain"/>
    <property type="match status" value="1"/>
</dbReference>
<evidence type="ECO:0000259" key="5">
    <source>
        <dbReference type="Pfam" id="PF01258"/>
    </source>
</evidence>
<keyword evidence="1" id="KW-0479">Metal-binding</keyword>
<dbReference type="EMBL" id="LR590481">
    <property type="protein sequence ID" value="VTQ87985.1"/>
    <property type="molecule type" value="Genomic_DNA"/>
</dbReference>
<dbReference type="PANTHER" id="PTHR33823:SF4">
    <property type="entry name" value="GENERAL STRESS PROTEIN 16O"/>
    <property type="match status" value="1"/>
</dbReference>
<dbReference type="AlphaFoldDB" id="A0A4U9R8T9"/>
<dbReference type="Proteomes" id="UP000308489">
    <property type="component" value="Chromosome 1"/>
</dbReference>
<dbReference type="InterPro" id="IPR037187">
    <property type="entry name" value="DnaK_N"/>
</dbReference>
<feature type="zinc finger region" description="dksA C4-type" evidence="4">
    <location>
        <begin position="91"/>
        <end position="115"/>
    </location>
</feature>
<feature type="domain" description="Zinc finger DksA/TraR C4-type" evidence="5">
    <location>
        <begin position="86"/>
        <end position="117"/>
    </location>
</feature>
<dbReference type="SUPFAM" id="SSF109635">
    <property type="entry name" value="DnaK suppressor protein DksA, alpha-hairpin domain"/>
    <property type="match status" value="1"/>
</dbReference>
<keyword evidence="2" id="KW-0863">Zinc-finger</keyword>
<proteinExistence type="predicted"/>
<dbReference type="InterPro" id="IPR000962">
    <property type="entry name" value="Znf_DskA_TraR"/>
</dbReference>
<dbReference type="KEGG" id="hhw:NCTC503_01165"/>
<evidence type="ECO:0000256" key="1">
    <source>
        <dbReference type="ARBA" id="ARBA00022723"/>
    </source>
</evidence>
<evidence type="ECO:0000256" key="4">
    <source>
        <dbReference type="PROSITE-ProRule" id="PRU00510"/>
    </source>
</evidence>
<dbReference type="GO" id="GO:0008270">
    <property type="term" value="F:zinc ion binding"/>
    <property type="evidence" value="ECO:0007669"/>
    <property type="project" value="UniProtKB-KW"/>
</dbReference>
<dbReference type="RefSeq" id="WP_138209856.1">
    <property type="nucleotide sequence ID" value="NZ_CBCRUQ010000004.1"/>
</dbReference>
<keyword evidence="7" id="KW-1185">Reference proteome</keyword>
<evidence type="ECO:0000256" key="3">
    <source>
        <dbReference type="ARBA" id="ARBA00022833"/>
    </source>
</evidence>
<evidence type="ECO:0000313" key="6">
    <source>
        <dbReference type="EMBL" id="VTQ87985.1"/>
    </source>
</evidence>
<dbReference type="OrthoDB" id="9811543at2"/>
<dbReference type="PANTHER" id="PTHR33823">
    <property type="entry name" value="RNA POLYMERASE-BINDING TRANSCRIPTION FACTOR DKSA-RELATED"/>
    <property type="match status" value="1"/>
</dbReference>
<dbReference type="NCBIfam" id="TIGR02890">
    <property type="entry name" value="bacill_yteA"/>
    <property type="match status" value="1"/>
</dbReference>
<dbReference type="SUPFAM" id="SSF57716">
    <property type="entry name" value="Glucocorticoid receptor-like (DNA-binding domain)"/>
    <property type="match status" value="1"/>
</dbReference>
<dbReference type="InterPro" id="IPR014240">
    <property type="entry name" value="YteA"/>
</dbReference>
<organism evidence="6 7">
    <name type="scientific">Hathewaya histolytica</name>
    <name type="common">Clostridium histolyticum</name>
    <dbReference type="NCBI Taxonomy" id="1498"/>
    <lineage>
        <taxon>Bacteria</taxon>
        <taxon>Bacillati</taxon>
        <taxon>Bacillota</taxon>
        <taxon>Clostridia</taxon>
        <taxon>Eubacteriales</taxon>
        <taxon>Clostridiaceae</taxon>
        <taxon>Hathewaya</taxon>
    </lineage>
</organism>
<reference evidence="6 7" key="1">
    <citation type="submission" date="2019-05" db="EMBL/GenBank/DDBJ databases">
        <authorList>
            <consortium name="Pathogen Informatics"/>
        </authorList>
    </citation>
    <scope>NUCLEOTIDE SEQUENCE [LARGE SCALE GENOMIC DNA]</scope>
    <source>
        <strain evidence="6 7">NCTC503</strain>
    </source>
</reference>